<accession>A0A9D5D0R3</accession>
<reference evidence="10" key="1">
    <citation type="submission" date="2021-03" db="EMBL/GenBank/DDBJ databases">
        <authorList>
            <person name="Li Z."/>
            <person name="Yang C."/>
        </authorList>
    </citation>
    <scope>NUCLEOTIDE SEQUENCE</scope>
    <source>
        <strain evidence="10">Dzin_1.0</strain>
        <tissue evidence="10">Leaf</tissue>
    </source>
</reference>
<dbReference type="InterPro" id="IPR013087">
    <property type="entry name" value="Znf_C2H2_type"/>
</dbReference>
<dbReference type="Gene3D" id="3.30.160.60">
    <property type="entry name" value="Classic Zinc Finger"/>
    <property type="match status" value="2"/>
</dbReference>
<keyword evidence="1" id="KW-0479">Metal-binding</keyword>
<dbReference type="SUPFAM" id="SSF57667">
    <property type="entry name" value="beta-beta-alpha zinc fingers"/>
    <property type="match status" value="2"/>
</dbReference>
<feature type="region of interest" description="Disordered" evidence="8">
    <location>
        <begin position="265"/>
        <end position="296"/>
    </location>
</feature>
<feature type="domain" description="C2H2-type" evidence="9">
    <location>
        <begin position="45"/>
        <end position="72"/>
    </location>
</feature>
<dbReference type="GO" id="GO:0005634">
    <property type="term" value="C:nucleus"/>
    <property type="evidence" value="ECO:0007669"/>
    <property type="project" value="TreeGrafter"/>
</dbReference>
<dbReference type="Proteomes" id="UP001085076">
    <property type="component" value="Miscellaneous, Linkage group lg02"/>
</dbReference>
<evidence type="ECO:0000256" key="3">
    <source>
        <dbReference type="ARBA" id="ARBA00022771"/>
    </source>
</evidence>
<comment type="caution">
    <text evidence="10">The sequence shown here is derived from an EMBL/GenBank/DDBJ whole genome shotgun (WGS) entry which is preliminary data.</text>
</comment>
<evidence type="ECO:0000256" key="4">
    <source>
        <dbReference type="ARBA" id="ARBA00022833"/>
    </source>
</evidence>
<dbReference type="GO" id="GO:0008270">
    <property type="term" value="F:zinc ion binding"/>
    <property type="evidence" value="ECO:0007669"/>
    <property type="project" value="UniProtKB-KW"/>
</dbReference>
<dbReference type="SMART" id="SM00355">
    <property type="entry name" value="ZnF_C2H2"/>
    <property type="match status" value="3"/>
</dbReference>
<dbReference type="InterPro" id="IPR044653">
    <property type="entry name" value="AZF1/2/3-like"/>
</dbReference>
<keyword evidence="2" id="KW-0677">Repeat</keyword>
<dbReference type="AlphaFoldDB" id="A0A9D5D0R3"/>
<evidence type="ECO:0000256" key="8">
    <source>
        <dbReference type="SAM" id="MobiDB-lite"/>
    </source>
</evidence>
<feature type="domain" description="C2H2-type" evidence="9">
    <location>
        <begin position="185"/>
        <end position="212"/>
    </location>
</feature>
<proteinExistence type="predicted"/>
<dbReference type="PROSITE" id="PS00028">
    <property type="entry name" value="ZINC_FINGER_C2H2_1"/>
    <property type="match status" value="3"/>
</dbReference>
<sequence>MSKPGYSAPGTFLKIKIKGFRKNEISSQKLGEDSEQGANHETTLRVCTVCGKVFLTKEMLYDHMRVHSNRVMVLPEEKNTSCSTTKEENVIKEQLASHSSQDQMMDYTGLMNFDPDSMGPCENQAALILQMLSEDVTDNSISGAKARDLVTEMHDFYLEAHKRRKTGNDNDDVQGQVQEEKTKAYECYTCNKLFSTPQALGGHRASHTKLKNISEAGETWEKGKMISGQVEKHQCNQCDAVFPCGQALGGHMRKHFLKDHPRAMAADQSRQVSDFDLNEKPNVGTGQGDGERVGEE</sequence>
<evidence type="ECO:0000256" key="1">
    <source>
        <dbReference type="ARBA" id="ARBA00022723"/>
    </source>
</evidence>
<dbReference type="Pfam" id="PF13912">
    <property type="entry name" value="zf-C2H2_6"/>
    <property type="match status" value="2"/>
</dbReference>
<dbReference type="PANTHER" id="PTHR45988">
    <property type="entry name" value="C2H2 TYPE ZINC FINGER TRANSCRIPTION FACTOR FAMILY-RELATED"/>
    <property type="match status" value="1"/>
</dbReference>
<keyword evidence="6" id="KW-0804">Transcription</keyword>
<evidence type="ECO:0000256" key="6">
    <source>
        <dbReference type="ARBA" id="ARBA00023163"/>
    </source>
</evidence>
<evidence type="ECO:0000313" key="10">
    <source>
        <dbReference type="EMBL" id="KAJ0982479.1"/>
    </source>
</evidence>
<organism evidence="10 11">
    <name type="scientific">Dioscorea zingiberensis</name>
    <dbReference type="NCBI Taxonomy" id="325984"/>
    <lineage>
        <taxon>Eukaryota</taxon>
        <taxon>Viridiplantae</taxon>
        <taxon>Streptophyta</taxon>
        <taxon>Embryophyta</taxon>
        <taxon>Tracheophyta</taxon>
        <taxon>Spermatophyta</taxon>
        <taxon>Magnoliopsida</taxon>
        <taxon>Liliopsida</taxon>
        <taxon>Dioscoreales</taxon>
        <taxon>Dioscoreaceae</taxon>
        <taxon>Dioscorea</taxon>
    </lineage>
</organism>
<dbReference type="OrthoDB" id="40579at2759"/>
<evidence type="ECO:0000256" key="7">
    <source>
        <dbReference type="PROSITE-ProRule" id="PRU00042"/>
    </source>
</evidence>
<name>A0A9D5D0R3_9LILI</name>
<dbReference type="EMBL" id="JAGGNH010000002">
    <property type="protein sequence ID" value="KAJ0982479.1"/>
    <property type="molecule type" value="Genomic_DNA"/>
</dbReference>
<evidence type="ECO:0000256" key="5">
    <source>
        <dbReference type="ARBA" id="ARBA00023015"/>
    </source>
</evidence>
<keyword evidence="11" id="KW-1185">Reference proteome</keyword>
<gene>
    <name evidence="10" type="ORF">J5N97_010734</name>
</gene>
<dbReference type="GO" id="GO:0000976">
    <property type="term" value="F:transcription cis-regulatory region binding"/>
    <property type="evidence" value="ECO:0007669"/>
    <property type="project" value="TreeGrafter"/>
</dbReference>
<keyword evidence="3 7" id="KW-0863">Zinc-finger</keyword>
<evidence type="ECO:0000256" key="2">
    <source>
        <dbReference type="ARBA" id="ARBA00022737"/>
    </source>
</evidence>
<dbReference type="Pfam" id="PF13894">
    <property type="entry name" value="zf-C2H2_4"/>
    <property type="match status" value="1"/>
</dbReference>
<reference evidence="10" key="2">
    <citation type="journal article" date="2022" name="Hortic Res">
        <title>The genome of Dioscorea zingiberensis sheds light on the biosynthesis, origin and evolution of the medicinally important diosgenin saponins.</title>
        <authorList>
            <person name="Li Y."/>
            <person name="Tan C."/>
            <person name="Li Z."/>
            <person name="Guo J."/>
            <person name="Li S."/>
            <person name="Chen X."/>
            <person name="Wang C."/>
            <person name="Dai X."/>
            <person name="Yang H."/>
            <person name="Song W."/>
            <person name="Hou L."/>
            <person name="Xu J."/>
            <person name="Tong Z."/>
            <person name="Xu A."/>
            <person name="Yuan X."/>
            <person name="Wang W."/>
            <person name="Yang Q."/>
            <person name="Chen L."/>
            <person name="Sun Z."/>
            <person name="Wang K."/>
            <person name="Pan B."/>
            <person name="Chen J."/>
            <person name="Bao Y."/>
            <person name="Liu F."/>
            <person name="Qi X."/>
            <person name="Gang D.R."/>
            <person name="Wen J."/>
            <person name="Li J."/>
        </authorList>
    </citation>
    <scope>NUCLEOTIDE SEQUENCE</scope>
    <source>
        <strain evidence="10">Dzin_1.0</strain>
    </source>
</reference>
<evidence type="ECO:0000259" key="9">
    <source>
        <dbReference type="PROSITE" id="PS50157"/>
    </source>
</evidence>
<dbReference type="PROSITE" id="PS50157">
    <property type="entry name" value="ZINC_FINGER_C2H2_2"/>
    <property type="match status" value="2"/>
</dbReference>
<protein>
    <recommendedName>
        <fullName evidence="9">C2H2-type domain-containing protein</fullName>
    </recommendedName>
</protein>
<dbReference type="InterPro" id="IPR036236">
    <property type="entry name" value="Znf_C2H2_sf"/>
</dbReference>
<dbReference type="PANTHER" id="PTHR45988:SF18">
    <property type="entry name" value="C2H2-TYPE ZINC FINGER FAMILY PROTEIN"/>
    <property type="match status" value="1"/>
</dbReference>
<dbReference type="GO" id="GO:0003700">
    <property type="term" value="F:DNA-binding transcription factor activity"/>
    <property type="evidence" value="ECO:0007669"/>
    <property type="project" value="InterPro"/>
</dbReference>
<evidence type="ECO:0000313" key="11">
    <source>
        <dbReference type="Proteomes" id="UP001085076"/>
    </source>
</evidence>
<keyword evidence="5" id="KW-0805">Transcription regulation</keyword>
<keyword evidence="4" id="KW-0862">Zinc</keyword>